<dbReference type="PANTHER" id="PTHR16263">
    <property type="entry name" value="TETRATRICOPEPTIDE REPEAT PROTEIN 38"/>
    <property type="match status" value="1"/>
</dbReference>
<keyword evidence="3" id="KW-0677">Repeat</keyword>
<keyword evidence="6" id="KW-1185">Reference proteome</keyword>
<sequence length="473" mass="53460">MEDDPSCYRKDMWGYSVHTQSDDCISFINRFYRQVLMYGADRRIIIKAANSDRSCVLACALAAGYLLTQQEVNAHVYLTAAKHNRDRATRYERLILAVVSAWAEGQIEEVLDLHFQLVAQYPKDLVSLKRGQTLCFYMGRQEDMLNLALQALTANHDSPFIHGMLAFALVEVGGRMREAEMAARQGLAIDGHDLWAQHALCHVLQHECRFGEAITFMSEHSHTWSNCCSFLYTHNWWHVAVCHLEQGGTNALDKVLAIYDAHVWDSNYQGDHQDCLNALGLLLRLDVRGHHSCVDARLTSMHDLLLDEASWHKEWLQDLLIVWGLSRGHNVREAGRLLQNLTLKVQELEMEQQMVLECVLRLANALYEYGTNNYKAVCQLLGPDSSCSKFKVMGASDEQLDVIEELWCIAHLRAGQPLSVAQVAERRVLERSKVPFSWRILEEAYSAAGETEKTDHAAVTALGLETAATATTS</sequence>
<protein>
    <recommendedName>
        <fullName evidence="2">Tetratricopeptide repeat protein 38</fullName>
    </recommendedName>
</protein>
<evidence type="ECO:0000256" key="1">
    <source>
        <dbReference type="ARBA" id="ARBA00005857"/>
    </source>
</evidence>
<dbReference type="Proteomes" id="UP001497444">
    <property type="component" value="Chromosome 15"/>
</dbReference>
<evidence type="ECO:0000313" key="6">
    <source>
        <dbReference type="Proteomes" id="UP001497444"/>
    </source>
</evidence>
<dbReference type="Gene3D" id="1.25.40.10">
    <property type="entry name" value="Tetratricopeptide repeat domain"/>
    <property type="match status" value="1"/>
</dbReference>
<evidence type="ECO:0000256" key="3">
    <source>
        <dbReference type="ARBA" id="ARBA00022737"/>
    </source>
</evidence>
<reference evidence="5" key="1">
    <citation type="submission" date="2024-02" db="EMBL/GenBank/DDBJ databases">
        <authorList>
            <consortium name="ELIXIR-Norway"/>
            <consortium name="Elixir Norway"/>
        </authorList>
    </citation>
    <scope>NUCLEOTIDE SEQUENCE</scope>
</reference>
<accession>A0ABP0WCM5</accession>
<evidence type="ECO:0000256" key="2">
    <source>
        <dbReference type="ARBA" id="ARBA00019992"/>
    </source>
</evidence>
<organism evidence="5 6">
    <name type="scientific">Sphagnum jensenii</name>
    <dbReference type="NCBI Taxonomy" id="128206"/>
    <lineage>
        <taxon>Eukaryota</taxon>
        <taxon>Viridiplantae</taxon>
        <taxon>Streptophyta</taxon>
        <taxon>Embryophyta</taxon>
        <taxon>Bryophyta</taxon>
        <taxon>Sphagnophytina</taxon>
        <taxon>Sphagnopsida</taxon>
        <taxon>Sphagnales</taxon>
        <taxon>Sphagnaceae</taxon>
        <taxon>Sphagnum</taxon>
    </lineage>
</organism>
<dbReference type="SUPFAM" id="SSF48452">
    <property type="entry name" value="TPR-like"/>
    <property type="match status" value="1"/>
</dbReference>
<evidence type="ECO:0000313" key="5">
    <source>
        <dbReference type="EMBL" id="CAK9263247.1"/>
    </source>
</evidence>
<evidence type="ECO:0000256" key="4">
    <source>
        <dbReference type="ARBA" id="ARBA00022803"/>
    </source>
</evidence>
<name>A0ABP0WCM5_9BRYO</name>
<dbReference type="PANTHER" id="PTHR16263:SF4">
    <property type="entry name" value="TETRATRICOPEPTIDE REPEAT PROTEIN 38"/>
    <property type="match status" value="1"/>
</dbReference>
<comment type="similarity">
    <text evidence="1">Belongs to the TTC38 family.</text>
</comment>
<gene>
    <name evidence="5" type="ORF">CSSPJE1EN1_LOCUS8725</name>
</gene>
<dbReference type="CDD" id="cd05804">
    <property type="entry name" value="StaR_like"/>
    <property type="match status" value="1"/>
</dbReference>
<dbReference type="InterPro" id="IPR011990">
    <property type="entry name" value="TPR-like_helical_dom_sf"/>
</dbReference>
<proteinExistence type="inferred from homology"/>
<dbReference type="InterPro" id="IPR033891">
    <property type="entry name" value="TTC38"/>
</dbReference>
<dbReference type="EMBL" id="OZ020110">
    <property type="protein sequence ID" value="CAK9263247.1"/>
    <property type="molecule type" value="Genomic_DNA"/>
</dbReference>
<keyword evidence="4" id="KW-0802">TPR repeat</keyword>